<feature type="compositionally biased region" description="Polar residues" evidence="1">
    <location>
        <begin position="103"/>
        <end position="118"/>
    </location>
</feature>
<dbReference type="Pfam" id="PF07078">
    <property type="entry name" value="FYTT"/>
    <property type="match status" value="1"/>
</dbReference>
<feature type="compositionally biased region" description="Low complexity" evidence="1">
    <location>
        <begin position="63"/>
        <end position="81"/>
    </location>
</feature>
<proteinExistence type="predicted"/>
<accession>A0A5A9P6G1</accession>
<evidence type="ECO:0000313" key="2">
    <source>
        <dbReference type="EMBL" id="KAA0717225.1"/>
    </source>
</evidence>
<evidence type="ECO:0000256" key="1">
    <source>
        <dbReference type="SAM" id="MobiDB-lite"/>
    </source>
</evidence>
<gene>
    <name evidence="2" type="ORF">E1301_Tti017340</name>
</gene>
<dbReference type="GO" id="GO:0016607">
    <property type="term" value="C:nuclear speck"/>
    <property type="evidence" value="ECO:0007669"/>
    <property type="project" value="TreeGrafter"/>
</dbReference>
<dbReference type="GO" id="GO:0003729">
    <property type="term" value="F:mRNA binding"/>
    <property type="evidence" value="ECO:0007669"/>
    <property type="project" value="InterPro"/>
</dbReference>
<reference evidence="2 3" key="1">
    <citation type="journal article" date="2019" name="Mol. Ecol. Resour.">
        <title>Chromosome-level genome assembly of Triplophysa tibetana, a fish adapted to the harsh high-altitude environment of the Tibetan Plateau.</title>
        <authorList>
            <person name="Yang X."/>
            <person name="Liu H."/>
            <person name="Ma Z."/>
            <person name="Zou Y."/>
            <person name="Zou M."/>
            <person name="Mao Y."/>
            <person name="Li X."/>
            <person name="Wang H."/>
            <person name="Chen T."/>
            <person name="Wang W."/>
            <person name="Yang R."/>
        </authorList>
    </citation>
    <scope>NUCLEOTIDE SEQUENCE [LARGE SCALE GENOMIC DNA]</scope>
    <source>
        <strain evidence="2">TTIB1903HZAU</strain>
        <tissue evidence="2">Muscle</tissue>
    </source>
</reference>
<dbReference type="InterPro" id="IPR009782">
    <property type="entry name" value="FYTTD1"/>
</dbReference>
<feature type="compositionally biased region" description="Gly residues" evidence="1">
    <location>
        <begin position="304"/>
        <end position="313"/>
    </location>
</feature>
<evidence type="ECO:0000313" key="3">
    <source>
        <dbReference type="Proteomes" id="UP000324632"/>
    </source>
</evidence>
<name>A0A5A9P6G1_9TELE</name>
<dbReference type="Proteomes" id="UP000324632">
    <property type="component" value="Chromosome 9"/>
</dbReference>
<keyword evidence="3" id="KW-1185">Reference proteome</keyword>
<protein>
    <submittedName>
        <fullName evidence="2">UAP56-interacting factor</fullName>
    </submittedName>
</protein>
<feature type="compositionally biased region" description="Basic residues" evidence="1">
    <location>
        <begin position="262"/>
        <end position="272"/>
    </location>
</feature>
<dbReference type="EMBL" id="SOYY01000009">
    <property type="protein sequence ID" value="KAA0717225.1"/>
    <property type="molecule type" value="Genomic_DNA"/>
</dbReference>
<feature type="region of interest" description="Disordered" evidence="1">
    <location>
        <begin position="62"/>
        <end position="158"/>
    </location>
</feature>
<organism evidence="2 3">
    <name type="scientific">Triplophysa tibetana</name>
    <dbReference type="NCBI Taxonomy" id="1572043"/>
    <lineage>
        <taxon>Eukaryota</taxon>
        <taxon>Metazoa</taxon>
        <taxon>Chordata</taxon>
        <taxon>Craniata</taxon>
        <taxon>Vertebrata</taxon>
        <taxon>Euteleostomi</taxon>
        <taxon>Actinopterygii</taxon>
        <taxon>Neopterygii</taxon>
        <taxon>Teleostei</taxon>
        <taxon>Ostariophysi</taxon>
        <taxon>Cypriniformes</taxon>
        <taxon>Nemacheilidae</taxon>
        <taxon>Triplophysa</taxon>
    </lineage>
</organism>
<feature type="compositionally biased region" description="Low complexity" evidence="1">
    <location>
        <begin position="214"/>
        <end position="223"/>
    </location>
</feature>
<dbReference type="AlphaFoldDB" id="A0A5A9P6G1"/>
<feature type="compositionally biased region" description="Gly residues" evidence="1">
    <location>
        <begin position="273"/>
        <end position="283"/>
    </location>
</feature>
<feature type="compositionally biased region" description="Low complexity" evidence="1">
    <location>
        <begin position="93"/>
        <end position="102"/>
    </location>
</feature>
<dbReference type="GO" id="GO:0006406">
    <property type="term" value="P:mRNA export from nucleus"/>
    <property type="evidence" value="ECO:0007669"/>
    <property type="project" value="InterPro"/>
</dbReference>
<comment type="caution">
    <text evidence="2">The sequence shown here is derived from an EMBL/GenBank/DDBJ whole genome shotgun (WGS) entry which is preliminary data.</text>
</comment>
<dbReference type="PANTHER" id="PTHR21038">
    <property type="entry name" value="40-2-3 PROTEIN-RELATED"/>
    <property type="match status" value="1"/>
</dbReference>
<feature type="region of interest" description="Disordered" evidence="1">
    <location>
        <begin position="207"/>
        <end position="226"/>
    </location>
</feature>
<feature type="region of interest" description="Disordered" evidence="1">
    <location>
        <begin position="259"/>
        <end position="328"/>
    </location>
</feature>
<feature type="region of interest" description="Disordered" evidence="1">
    <location>
        <begin position="1"/>
        <end position="22"/>
    </location>
</feature>
<sequence length="328" mass="35220">MGDNDLQMEITGQSQESSSGDKIDLSLDDIIKLNKKKQNAIRASNRAKSKRAAVLDKFIQIPQQQRGRGRGAQQYQGSGRVRGFRRQRGSGRGMMSSGSSVSPMNRASASTMTGEQFDQTTFTSRGTFRGRGRGRGGGGALSARGQRTPQRGGSPFVLDRGFSATRRAEKLENYQKIRSRRTEPSDSLLTVSLPNAAPVVLKRTNQNGRGGAAFRGRSSGGASTTLPKGIPLHYNYKATTNQTGLSLNDRFTDLNVIARGSGRGRGRGRGGGRGRGNILQGGRGRGRGNFLMGGRGRGNIFQGRGNGRGGFTRGRGLTRQADRTVTLQ</sequence>
<dbReference type="PANTHER" id="PTHR21038:SF3">
    <property type="entry name" value="UAP56-INTERACTING FACTOR"/>
    <property type="match status" value="1"/>
</dbReference>